<accession>A0A2U1SMN8</accession>
<dbReference type="AlphaFoldDB" id="A0A2U1SMN8"/>
<dbReference type="Proteomes" id="UP000245137">
    <property type="component" value="Unassembled WGS sequence"/>
</dbReference>
<evidence type="ECO:0000313" key="2">
    <source>
        <dbReference type="Proteomes" id="UP000245137"/>
    </source>
</evidence>
<name>A0A2U1SMN8_METSR</name>
<keyword evidence="2" id="KW-1185">Reference proteome</keyword>
<dbReference type="OrthoDB" id="9807072at2"/>
<dbReference type="EMBL" id="PUIV01000034">
    <property type="protein sequence ID" value="PWB92877.1"/>
    <property type="molecule type" value="Genomic_DNA"/>
</dbReference>
<reference evidence="1 2" key="1">
    <citation type="journal article" date="2018" name="Appl. Microbiol. Biotechnol.">
        <title>Co-cultivation of the strictly anaerobic methanogen Methanosarcina barkeri with aerobic methanotrophs in an oxygen-limited membrane bioreactor.</title>
        <authorList>
            <person name="In 't Zandt M.H."/>
            <person name="van den Bosch T.J.M."/>
            <person name="Rijkers R."/>
            <person name="van Kessel M.A.H.J."/>
            <person name="Jetten M.S.M."/>
            <person name="Welte C.U."/>
        </authorList>
    </citation>
    <scope>NUCLEOTIDE SEQUENCE [LARGE SCALE GENOMIC DNA]</scope>
    <source>
        <strain evidence="1 2">DSM 17706</strain>
    </source>
</reference>
<gene>
    <name evidence="1" type="ORF">C5689_16105</name>
</gene>
<dbReference type="RefSeq" id="WP_108918273.1">
    <property type="nucleotide sequence ID" value="NZ_BGJY01000013.1"/>
</dbReference>
<proteinExistence type="predicted"/>
<comment type="caution">
    <text evidence="1">The sequence shown here is derived from an EMBL/GenBank/DDBJ whole genome shotgun (WGS) entry which is preliminary data.</text>
</comment>
<sequence length="96" mass="10975">MTIAIDIARRDGAPKFLSFDVVLRDARSKSRHRVTMSRELAERLGGGVSTAEQCLTAAFRFLLDREPKEQILPQFDVSVISLYFPEFERELPKYLG</sequence>
<organism evidence="1 2">
    <name type="scientific">Methylosinus sporium</name>
    <dbReference type="NCBI Taxonomy" id="428"/>
    <lineage>
        <taxon>Bacteria</taxon>
        <taxon>Pseudomonadati</taxon>
        <taxon>Pseudomonadota</taxon>
        <taxon>Alphaproteobacteria</taxon>
        <taxon>Hyphomicrobiales</taxon>
        <taxon>Methylocystaceae</taxon>
        <taxon>Methylosinus</taxon>
    </lineage>
</organism>
<evidence type="ECO:0000313" key="1">
    <source>
        <dbReference type="EMBL" id="PWB92877.1"/>
    </source>
</evidence>
<protein>
    <submittedName>
        <fullName evidence="1">Uncharacterized protein</fullName>
    </submittedName>
</protein>